<reference evidence="2" key="1">
    <citation type="submission" date="2025-08" db="UniProtKB">
        <authorList>
            <consortium name="Ensembl"/>
        </authorList>
    </citation>
    <scope>IDENTIFICATION</scope>
</reference>
<name>A0A8C6UL29_9GOBI</name>
<sequence length="77" mass="8186">MQFYWRKCAGFFTLHCSCLGPGDVSPVVQTTLGSLKGSYVSIKGKETGTHAFLGVPFAVGPALRLAPLQAVEGWNGE</sequence>
<proteinExistence type="predicted"/>
<evidence type="ECO:0000259" key="1">
    <source>
        <dbReference type="Pfam" id="PF00135"/>
    </source>
</evidence>
<dbReference type="Gene3D" id="3.40.50.1820">
    <property type="entry name" value="alpha/beta hydrolase"/>
    <property type="match status" value="1"/>
</dbReference>
<accession>A0A8C6UL29</accession>
<organism evidence="2 3">
    <name type="scientific">Neogobius melanostomus</name>
    <name type="common">round goby</name>
    <dbReference type="NCBI Taxonomy" id="47308"/>
    <lineage>
        <taxon>Eukaryota</taxon>
        <taxon>Metazoa</taxon>
        <taxon>Chordata</taxon>
        <taxon>Craniata</taxon>
        <taxon>Vertebrata</taxon>
        <taxon>Euteleostomi</taxon>
        <taxon>Actinopterygii</taxon>
        <taxon>Neopterygii</taxon>
        <taxon>Teleostei</taxon>
        <taxon>Neoteleostei</taxon>
        <taxon>Acanthomorphata</taxon>
        <taxon>Gobiaria</taxon>
        <taxon>Gobiiformes</taxon>
        <taxon>Gobioidei</taxon>
        <taxon>Gobiidae</taxon>
        <taxon>Benthophilinae</taxon>
        <taxon>Neogobiini</taxon>
        <taxon>Neogobius</taxon>
    </lineage>
</organism>
<dbReference type="Pfam" id="PF00135">
    <property type="entry name" value="COesterase"/>
    <property type="match status" value="1"/>
</dbReference>
<evidence type="ECO:0000313" key="3">
    <source>
        <dbReference type="Proteomes" id="UP000694523"/>
    </source>
</evidence>
<protein>
    <recommendedName>
        <fullName evidence="1">Carboxylesterase type B domain-containing protein</fullName>
    </recommendedName>
</protein>
<keyword evidence="3" id="KW-1185">Reference proteome</keyword>
<dbReference type="Ensembl" id="ENSNMLT00000042463.1">
    <property type="protein sequence ID" value="ENSNMLP00000038147.1"/>
    <property type="gene ID" value="ENSNMLG00000023547.1"/>
</dbReference>
<dbReference type="AlphaFoldDB" id="A0A8C6UL29"/>
<dbReference type="InterPro" id="IPR029058">
    <property type="entry name" value="AB_hydrolase_fold"/>
</dbReference>
<dbReference type="InterPro" id="IPR002018">
    <property type="entry name" value="CarbesteraseB"/>
</dbReference>
<dbReference type="Proteomes" id="UP000694523">
    <property type="component" value="Unplaced"/>
</dbReference>
<evidence type="ECO:0000313" key="2">
    <source>
        <dbReference type="Ensembl" id="ENSNMLP00000038147.1"/>
    </source>
</evidence>
<feature type="domain" description="Carboxylesterase type B" evidence="1">
    <location>
        <begin position="25"/>
        <end position="76"/>
    </location>
</feature>
<reference evidence="2" key="2">
    <citation type="submission" date="2025-09" db="UniProtKB">
        <authorList>
            <consortium name="Ensembl"/>
        </authorList>
    </citation>
    <scope>IDENTIFICATION</scope>
</reference>
<dbReference type="SUPFAM" id="SSF53474">
    <property type="entry name" value="alpha/beta-Hydrolases"/>
    <property type="match status" value="1"/>
</dbReference>